<evidence type="ECO:0000313" key="5">
    <source>
        <dbReference type="Proteomes" id="UP000178425"/>
    </source>
</evidence>
<dbReference type="PANTHER" id="PTHR23115">
    <property type="entry name" value="TRANSLATION FACTOR"/>
    <property type="match status" value="1"/>
</dbReference>
<keyword evidence="2" id="KW-0342">GTP-binding</keyword>
<dbReference type="Proteomes" id="UP000178425">
    <property type="component" value="Unassembled WGS sequence"/>
</dbReference>
<dbReference type="Gene3D" id="3.40.50.300">
    <property type="entry name" value="P-loop containing nucleotide triphosphate hydrolases"/>
    <property type="match status" value="1"/>
</dbReference>
<dbReference type="GO" id="GO:0005525">
    <property type="term" value="F:GTP binding"/>
    <property type="evidence" value="ECO:0007669"/>
    <property type="project" value="UniProtKB-KW"/>
</dbReference>
<feature type="domain" description="Tr-type G" evidence="3">
    <location>
        <begin position="5"/>
        <end position="217"/>
    </location>
</feature>
<dbReference type="InterPro" id="IPR050100">
    <property type="entry name" value="TRAFAC_GTPase_members"/>
</dbReference>
<evidence type="ECO:0000256" key="2">
    <source>
        <dbReference type="ARBA" id="ARBA00023134"/>
    </source>
</evidence>
<dbReference type="EMBL" id="MFHI01000041">
    <property type="protein sequence ID" value="OGF77444.1"/>
    <property type="molecule type" value="Genomic_DNA"/>
</dbReference>
<dbReference type="PROSITE" id="PS51722">
    <property type="entry name" value="G_TR_2"/>
    <property type="match status" value="1"/>
</dbReference>
<comment type="caution">
    <text evidence="4">The sequence shown here is derived from an EMBL/GenBank/DDBJ whole genome shotgun (WGS) entry which is preliminary data.</text>
</comment>
<dbReference type="PRINTS" id="PR00315">
    <property type="entry name" value="ELONGATNFCT"/>
</dbReference>
<accession>A0A1F5WPB0</accession>
<dbReference type="GO" id="GO:0003924">
    <property type="term" value="F:GTPase activity"/>
    <property type="evidence" value="ECO:0007669"/>
    <property type="project" value="InterPro"/>
</dbReference>
<evidence type="ECO:0000313" key="4">
    <source>
        <dbReference type="EMBL" id="OGF77444.1"/>
    </source>
</evidence>
<dbReference type="SUPFAM" id="SSF52540">
    <property type="entry name" value="P-loop containing nucleoside triphosphate hydrolases"/>
    <property type="match status" value="1"/>
</dbReference>
<dbReference type="AlphaFoldDB" id="A0A1F5WPB0"/>
<dbReference type="InterPro" id="IPR027417">
    <property type="entry name" value="P-loop_NTPase"/>
</dbReference>
<evidence type="ECO:0000259" key="3">
    <source>
        <dbReference type="PROSITE" id="PS51722"/>
    </source>
</evidence>
<evidence type="ECO:0000256" key="1">
    <source>
        <dbReference type="ARBA" id="ARBA00022741"/>
    </source>
</evidence>
<dbReference type="InterPro" id="IPR000795">
    <property type="entry name" value="T_Tr_GTP-bd_dom"/>
</dbReference>
<name>A0A1F5WPB0_9BACT</name>
<dbReference type="Pfam" id="PF00009">
    <property type="entry name" value="GTP_EFTU"/>
    <property type="match status" value="1"/>
</dbReference>
<protein>
    <recommendedName>
        <fullName evidence="3">Tr-type G domain-containing protein</fullName>
    </recommendedName>
</protein>
<gene>
    <name evidence="4" type="ORF">A2W54_04830</name>
</gene>
<proteinExistence type="predicted"/>
<organism evidence="4 5">
    <name type="scientific">Candidatus Giovannonibacteria bacterium RIFCSPHIGHO2_02_43_13</name>
    <dbReference type="NCBI Taxonomy" id="1798330"/>
    <lineage>
        <taxon>Bacteria</taxon>
        <taxon>Candidatus Giovannoniibacteriota</taxon>
    </lineage>
</organism>
<sequence length="302" mass="33787">MIAKNTGISIVLLGEKDHGKSTLIGRLIFETKSLPEDRMRDVRKAIKGRGKKFEWAHLLDSFIYEREHEMTLDTTRAMVNLGGKSFEFIDVPGHKELIKNMLTGAGDAKFAILTIDINEGIKPQTLRHLDIAEFLGIEKLIIVVNKMDAVGYSKAHFKKAKKIISMVLADRNLSKKDSIIPVSAFSGNNLLKRTSSLGWYKGPTLYEAVLKDFKTTKKNSVIPRQSKTSMVKPICIFIDKPKNKLILESETGEASIKTLGGFQKIHELCQISIILDKPLLLGNKFVIKQNGRIIGICKKTPV</sequence>
<keyword evidence="1" id="KW-0547">Nucleotide-binding</keyword>
<reference evidence="4 5" key="1">
    <citation type="journal article" date="2016" name="Nat. Commun.">
        <title>Thousands of microbial genomes shed light on interconnected biogeochemical processes in an aquifer system.</title>
        <authorList>
            <person name="Anantharaman K."/>
            <person name="Brown C.T."/>
            <person name="Hug L.A."/>
            <person name="Sharon I."/>
            <person name="Castelle C.J."/>
            <person name="Probst A.J."/>
            <person name="Thomas B.C."/>
            <person name="Singh A."/>
            <person name="Wilkins M.J."/>
            <person name="Karaoz U."/>
            <person name="Brodie E.L."/>
            <person name="Williams K.H."/>
            <person name="Hubbard S.S."/>
            <person name="Banfield J.F."/>
        </authorList>
    </citation>
    <scope>NUCLEOTIDE SEQUENCE [LARGE SCALE GENOMIC DNA]</scope>
</reference>